<dbReference type="PANTHER" id="PTHR10160:SF19">
    <property type="entry name" value="PROTON-TRANSLOCATING NAD(P)(+) TRANSHYDROGENASE"/>
    <property type="match status" value="1"/>
</dbReference>
<name>A0A2N0VGV6_9BACT</name>
<evidence type="ECO:0000313" key="14">
    <source>
        <dbReference type="EMBL" id="PKD43419.1"/>
    </source>
</evidence>
<evidence type="ECO:0000256" key="5">
    <source>
        <dbReference type="ARBA" id="ARBA00022857"/>
    </source>
</evidence>
<dbReference type="Proteomes" id="UP000233398">
    <property type="component" value="Unassembled WGS sequence"/>
</dbReference>
<dbReference type="SMART" id="SM01002">
    <property type="entry name" value="AlaDh_PNT_C"/>
    <property type="match status" value="1"/>
</dbReference>
<dbReference type="PROSITE" id="PS00837">
    <property type="entry name" value="ALADH_PNT_2"/>
    <property type="match status" value="1"/>
</dbReference>
<evidence type="ECO:0000259" key="12">
    <source>
        <dbReference type="SMART" id="SM01002"/>
    </source>
</evidence>
<dbReference type="FunFam" id="3.40.50.720:FF:000188">
    <property type="entry name" value="NAD(P) transhydrogenase alpha subunit 1"/>
    <property type="match status" value="1"/>
</dbReference>
<sequence length="374" mass="40528">MIVGVCKETEALEKRVALTPEGTEKLSKMGLTIYIESESGLASSYSDQQYIDSGAEIKKRNQILSETDLLLAVQAPLAEDLEKMKKNSALIAFLWPLQHKKYVDFLLNADLTGMAMDTIPRISRAQSMDALSSMSNIAGYKAALLGANHLDRYLPMMMTAAGTIPPAKVLVLGAGVAGLQAIATAKRLGAVVEAFDIRPAVKEQVESLGAKFVEVPLEEESETKGGYAKELSDQNKEKQREVIHKHVAKSDIVITTALIPGKPAPQLITRQMVEDMSAGSVIIDIAAEQGGNCEVTEPGKTIRHNEVIVDGPLNLPSSLAHHASKLYSKNILSLLDLLIKDGQPNFNFDDEIIANATVTHNGELISPFVKENMK</sequence>
<accession>A0A2N0VGV6</accession>
<dbReference type="GO" id="GO:0016491">
    <property type="term" value="F:oxidoreductase activity"/>
    <property type="evidence" value="ECO:0007669"/>
    <property type="project" value="InterPro"/>
</dbReference>
<comment type="function">
    <text evidence="1">The transhydrogenation between NADH and NADP is coupled to respiration and ATP hydrolysis and functions as a proton pump across the membrane.</text>
</comment>
<dbReference type="InterPro" id="IPR007698">
    <property type="entry name" value="AlaDH/PNT_NAD(H)-bd"/>
</dbReference>
<dbReference type="EC" id="7.1.1.1" evidence="3"/>
<dbReference type="AlphaFoldDB" id="A0A2N0VGV6"/>
<keyword evidence="7" id="KW-0520">NAD</keyword>
<dbReference type="Pfam" id="PF05222">
    <property type="entry name" value="AlaDh_PNT_N"/>
    <property type="match status" value="1"/>
</dbReference>
<evidence type="ECO:0000256" key="11">
    <source>
        <dbReference type="ARBA" id="ARBA00084087"/>
    </source>
</evidence>
<reference evidence="14 15" key="1">
    <citation type="submission" date="2017-11" db="EMBL/GenBank/DDBJ databases">
        <title>Rhodohalobacter 15182 sp. nov., isolated from a salt lake.</title>
        <authorList>
            <person name="Han S."/>
        </authorList>
    </citation>
    <scope>NUCLEOTIDE SEQUENCE [LARGE SCALE GENOMIC DNA]</scope>
    <source>
        <strain evidence="14 15">15182</strain>
    </source>
</reference>
<dbReference type="NCBIfam" id="NF006942">
    <property type="entry name" value="PRK09424.1"/>
    <property type="match status" value="1"/>
</dbReference>
<evidence type="ECO:0000256" key="6">
    <source>
        <dbReference type="ARBA" id="ARBA00022967"/>
    </source>
</evidence>
<dbReference type="SUPFAM" id="SSF52283">
    <property type="entry name" value="Formate/glycerate dehydrogenase catalytic domain-like"/>
    <property type="match status" value="1"/>
</dbReference>
<organism evidence="14 15">
    <name type="scientific">Rhodohalobacter barkolensis</name>
    <dbReference type="NCBI Taxonomy" id="2053187"/>
    <lineage>
        <taxon>Bacteria</taxon>
        <taxon>Pseudomonadati</taxon>
        <taxon>Balneolota</taxon>
        <taxon>Balneolia</taxon>
        <taxon>Balneolales</taxon>
        <taxon>Balneolaceae</taxon>
        <taxon>Rhodohalobacter</taxon>
    </lineage>
</organism>
<evidence type="ECO:0000256" key="4">
    <source>
        <dbReference type="ARBA" id="ARBA00022741"/>
    </source>
</evidence>
<protein>
    <recommendedName>
        <fullName evidence="9">NAD(P) transhydrogenase subunit alpha part 1</fullName>
        <ecNumber evidence="3">7.1.1.1</ecNumber>
    </recommendedName>
    <alternativeName>
        <fullName evidence="11">Nicotinamide nucleotide transhydrogenase subunit alpha 1</fullName>
    </alternativeName>
    <alternativeName>
        <fullName evidence="10">Pyridine nucleotide transhydrogenase subunit alpha 1</fullName>
    </alternativeName>
</protein>
<comment type="caution">
    <text evidence="14">The sequence shown here is derived from an EMBL/GenBank/DDBJ whole genome shotgun (WGS) entry which is preliminary data.</text>
</comment>
<dbReference type="GO" id="GO:0008750">
    <property type="term" value="F:proton-translocating NAD(P)+ transhydrogenase activity"/>
    <property type="evidence" value="ECO:0007669"/>
    <property type="project" value="UniProtKB-EC"/>
</dbReference>
<dbReference type="Gene3D" id="3.40.50.720">
    <property type="entry name" value="NAD(P)-binding Rossmann-like Domain"/>
    <property type="match status" value="2"/>
</dbReference>
<evidence type="ECO:0000313" key="15">
    <source>
        <dbReference type="Proteomes" id="UP000233398"/>
    </source>
</evidence>
<evidence type="ECO:0000259" key="13">
    <source>
        <dbReference type="SMART" id="SM01003"/>
    </source>
</evidence>
<keyword evidence="5" id="KW-0521">NADP</keyword>
<dbReference type="GO" id="GO:0006740">
    <property type="term" value="P:NADPH regeneration"/>
    <property type="evidence" value="ECO:0007669"/>
    <property type="project" value="TreeGrafter"/>
</dbReference>
<dbReference type="GO" id="GO:0005886">
    <property type="term" value="C:plasma membrane"/>
    <property type="evidence" value="ECO:0007669"/>
    <property type="project" value="TreeGrafter"/>
</dbReference>
<proteinExistence type="inferred from homology"/>
<evidence type="ECO:0000256" key="10">
    <source>
        <dbReference type="ARBA" id="ARBA00076996"/>
    </source>
</evidence>
<evidence type="ECO:0000256" key="2">
    <source>
        <dbReference type="ARBA" id="ARBA00005689"/>
    </source>
</evidence>
<evidence type="ECO:0000256" key="1">
    <source>
        <dbReference type="ARBA" id="ARBA00003943"/>
    </source>
</evidence>
<dbReference type="InterPro" id="IPR007886">
    <property type="entry name" value="AlaDH/PNT_N"/>
</dbReference>
<evidence type="ECO:0000256" key="9">
    <source>
        <dbReference type="ARBA" id="ARBA00071353"/>
    </source>
</evidence>
<dbReference type="PANTHER" id="PTHR10160">
    <property type="entry name" value="NAD(P) TRANSHYDROGENASE"/>
    <property type="match status" value="1"/>
</dbReference>
<dbReference type="OrthoDB" id="9804592at2"/>
<dbReference type="InterPro" id="IPR036291">
    <property type="entry name" value="NAD(P)-bd_dom_sf"/>
</dbReference>
<gene>
    <name evidence="14" type="ORF">CWD77_10910</name>
</gene>
<dbReference type="EMBL" id="PISP01000003">
    <property type="protein sequence ID" value="PKD43419.1"/>
    <property type="molecule type" value="Genomic_DNA"/>
</dbReference>
<keyword evidence="6" id="KW-1278">Translocase</keyword>
<keyword evidence="15" id="KW-1185">Reference proteome</keyword>
<evidence type="ECO:0000256" key="7">
    <source>
        <dbReference type="ARBA" id="ARBA00023027"/>
    </source>
</evidence>
<dbReference type="SMART" id="SM01003">
    <property type="entry name" value="AlaDh_PNT_N"/>
    <property type="match status" value="1"/>
</dbReference>
<keyword evidence="4" id="KW-0547">Nucleotide-binding</keyword>
<dbReference type="InterPro" id="IPR008143">
    <property type="entry name" value="Ala_DH/PNT_CS2"/>
</dbReference>
<feature type="domain" description="Alanine dehydrogenase/pyridine nucleotide transhydrogenase NAD(H)-binding" evidence="12">
    <location>
        <begin position="147"/>
        <end position="311"/>
    </location>
</feature>
<feature type="domain" description="Alanine dehydrogenase/pyridine nucleotide transhydrogenase N-terminal" evidence="13">
    <location>
        <begin position="4"/>
        <end position="138"/>
    </location>
</feature>
<comment type="catalytic activity">
    <reaction evidence="8">
        <text>NAD(+) + NADPH + H(+)(in) = NADH + NADP(+) + H(+)(out)</text>
        <dbReference type="Rhea" id="RHEA:47992"/>
        <dbReference type="ChEBI" id="CHEBI:15378"/>
        <dbReference type="ChEBI" id="CHEBI:57540"/>
        <dbReference type="ChEBI" id="CHEBI:57783"/>
        <dbReference type="ChEBI" id="CHEBI:57945"/>
        <dbReference type="ChEBI" id="CHEBI:58349"/>
        <dbReference type="EC" id="7.1.1.1"/>
    </reaction>
</comment>
<dbReference type="RefSeq" id="WP_101073894.1">
    <property type="nucleotide sequence ID" value="NZ_PISP01000003.1"/>
</dbReference>
<evidence type="ECO:0000256" key="3">
    <source>
        <dbReference type="ARBA" id="ARBA00012943"/>
    </source>
</evidence>
<dbReference type="CDD" id="cd05304">
    <property type="entry name" value="Rubrum_tdh"/>
    <property type="match status" value="1"/>
</dbReference>
<evidence type="ECO:0000256" key="8">
    <source>
        <dbReference type="ARBA" id="ARBA00048202"/>
    </source>
</evidence>
<dbReference type="SUPFAM" id="SSF51735">
    <property type="entry name" value="NAD(P)-binding Rossmann-fold domains"/>
    <property type="match status" value="1"/>
</dbReference>
<dbReference type="Pfam" id="PF01262">
    <property type="entry name" value="AlaDh_PNT_C"/>
    <property type="match status" value="1"/>
</dbReference>
<comment type="similarity">
    <text evidence="2">Belongs to the AlaDH/PNT family.</text>
</comment>
<dbReference type="GO" id="GO:0050661">
    <property type="term" value="F:NADP binding"/>
    <property type="evidence" value="ECO:0007669"/>
    <property type="project" value="TreeGrafter"/>
</dbReference>